<dbReference type="PANTHER" id="PTHR46205">
    <property type="entry name" value="LOQUACIOUS, ISOFORM B"/>
    <property type="match status" value="1"/>
</dbReference>
<dbReference type="PANTHER" id="PTHR46205:SF3">
    <property type="entry name" value="LOQUACIOUS, ISOFORM B"/>
    <property type="match status" value="1"/>
</dbReference>
<keyword evidence="1 2" id="KW-0694">RNA-binding</keyword>
<reference evidence="5" key="1">
    <citation type="submission" date="2022-10" db="EMBL/GenBank/DDBJ databases">
        <title>Genome assembly of Pristionchus species.</title>
        <authorList>
            <person name="Yoshida K."/>
            <person name="Sommer R.J."/>
        </authorList>
    </citation>
    <scope>NUCLEOTIDE SEQUENCE [LARGE SCALE GENOMIC DNA]</scope>
    <source>
        <strain evidence="5">RS5460</strain>
    </source>
</reference>
<evidence type="ECO:0000256" key="1">
    <source>
        <dbReference type="ARBA" id="ARBA00022884"/>
    </source>
</evidence>
<comment type="caution">
    <text evidence="4">The sequence shown here is derived from an EMBL/GenBank/DDBJ whole genome shotgun (WGS) entry which is preliminary data.</text>
</comment>
<evidence type="ECO:0000256" key="2">
    <source>
        <dbReference type="PROSITE-ProRule" id="PRU00266"/>
    </source>
</evidence>
<dbReference type="SMART" id="SM00358">
    <property type="entry name" value="DSRM"/>
    <property type="match status" value="1"/>
</dbReference>
<dbReference type="Proteomes" id="UP001328107">
    <property type="component" value="Unassembled WGS sequence"/>
</dbReference>
<gene>
    <name evidence="4" type="ORF">PMAYCL1PPCAC_13328</name>
</gene>
<dbReference type="Pfam" id="PF00035">
    <property type="entry name" value="dsrm"/>
    <property type="match status" value="1"/>
</dbReference>
<evidence type="ECO:0000259" key="3">
    <source>
        <dbReference type="PROSITE" id="PS50137"/>
    </source>
</evidence>
<dbReference type="Gene3D" id="3.30.160.20">
    <property type="match status" value="1"/>
</dbReference>
<dbReference type="GO" id="GO:0005634">
    <property type="term" value="C:nucleus"/>
    <property type="evidence" value="ECO:0007669"/>
    <property type="project" value="TreeGrafter"/>
</dbReference>
<keyword evidence="5" id="KW-1185">Reference proteome</keyword>
<feature type="non-terminal residue" evidence="4">
    <location>
        <position position="214"/>
    </location>
</feature>
<dbReference type="GO" id="GO:0035197">
    <property type="term" value="F:siRNA binding"/>
    <property type="evidence" value="ECO:0007669"/>
    <property type="project" value="TreeGrafter"/>
</dbReference>
<evidence type="ECO:0000313" key="5">
    <source>
        <dbReference type="Proteomes" id="UP001328107"/>
    </source>
</evidence>
<evidence type="ECO:0000313" key="4">
    <source>
        <dbReference type="EMBL" id="GMR43133.1"/>
    </source>
</evidence>
<organism evidence="4 5">
    <name type="scientific">Pristionchus mayeri</name>
    <dbReference type="NCBI Taxonomy" id="1317129"/>
    <lineage>
        <taxon>Eukaryota</taxon>
        <taxon>Metazoa</taxon>
        <taxon>Ecdysozoa</taxon>
        <taxon>Nematoda</taxon>
        <taxon>Chromadorea</taxon>
        <taxon>Rhabditida</taxon>
        <taxon>Rhabditina</taxon>
        <taxon>Diplogasteromorpha</taxon>
        <taxon>Diplogasteroidea</taxon>
        <taxon>Neodiplogasteridae</taxon>
        <taxon>Pristionchus</taxon>
    </lineage>
</organism>
<dbReference type="InterPro" id="IPR014720">
    <property type="entry name" value="dsRBD_dom"/>
</dbReference>
<dbReference type="SUPFAM" id="SSF54768">
    <property type="entry name" value="dsRNA-binding domain-like"/>
    <property type="match status" value="1"/>
</dbReference>
<dbReference type="GO" id="GO:0005737">
    <property type="term" value="C:cytoplasm"/>
    <property type="evidence" value="ECO:0007669"/>
    <property type="project" value="TreeGrafter"/>
</dbReference>
<dbReference type="GO" id="GO:0003725">
    <property type="term" value="F:double-stranded RNA binding"/>
    <property type="evidence" value="ECO:0007669"/>
    <property type="project" value="TreeGrafter"/>
</dbReference>
<proteinExistence type="predicted"/>
<dbReference type="GO" id="GO:0016442">
    <property type="term" value="C:RISC complex"/>
    <property type="evidence" value="ECO:0007669"/>
    <property type="project" value="TreeGrafter"/>
</dbReference>
<dbReference type="CDD" id="cd00048">
    <property type="entry name" value="DSRM_SF"/>
    <property type="match status" value="1"/>
</dbReference>
<dbReference type="EMBL" id="BTRK01000003">
    <property type="protein sequence ID" value="GMR43133.1"/>
    <property type="molecule type" value="Genomic_DNA"/>
</dbReference>
<dbReference type="PROSITE" id="PS50137">
    <property type="entry name" value="DS_RBD"/>
    <property type="match status" value="1"/>
</dbReference>
<dbReference type="GO" id="GO:0070920">
    <property type="term" value="P:regulation of regulatory ncRNA processing"/>
    <property type="evidence" value="ECO:0007669"/>
    <property type="project" value="TreeGrafter"/>
</dbReference>
<name>A0AAN4ZKX7_9BILA</name>
<sequence length="214" mass="23853">MLGNKENRVPACEMENWIGKLLDLCAQNKLDSAKFEFVEEGPPNERLFTAYAIVGESKGMASGRKRKKEAKNAAARELLMILQAREDSIPNAVDEFAWSTIVELGAEDYEYEGLLEEPGVNLSSVQTEQEPQKALENIMSDETRFLSAKCSYKDLEQPSTRGCTQSILKMKYNKVPPPVISRTDKKVVPSFSFEGVFCGEEVDSASARDEAARN</sequence>
<feature type="domain" description="DRBM" evidence="3">
    <location>
        <begin position="16"/>
        <end position="84"/>
    </location>
</feature>
<dbReference type="AlphaFoldDB" id="A0AAN4ZKX7"/>
<protein>
    <recommendedName>
        <fullName evidence="3">DRBM domain-containing protein</fullName>
    </recommendedName>
</protein>
<accession>A0AAN4ZKX7</accession>
<dbReference type="GO" id="GO:0030422">
    <property type="term" value="P:siRNA processing"/>
    <property type="evidence" value="ECO:0007669"/>
    <property type="project" value="TreeGrafter"/>
</dbReference>
<dbReference type="InterPro" id="IPR051247">
    <property type="entry name" value="RLC_Component"/>
</dbReference>
<dbReference type="GO" id="GO:0070578">
    <property type="term" value="C:RISC-loading complex"/>
    <property type="evidence" value="ECO:0007669"/>
    <property type="project" value="TreeGrafter"/>
</dbReference>